<dbReference type="RefSeq" id="WP_089773209.1">
    <property type="nucleotide sequence ID" value="NZ_FNTX01000002.1"/>
</dbReference>
<dbReference type="EMBL" id="FNTX01000002">
    <property type="protein sequence ID" value="SEE63037.1"/>
    <property type="molecule type" value="Genomic_DNA"/>
</dbReference>
<dbReference type="AlphaFoldDB" id="A0A1H5KEZ6"/>
<dbReference type="GO" id="GO:0006633">
    <property type="term" value="P:fatty acid biosynthetic process"/>
    <property type="evidence" value="ECO:0007669"/>
    <property type="project" value="InterPro"/>
</dbReference>
<organism evidence="3 4">
    <name type="scientific">Ruania alba</name>
    <dbReference type="NCBI Taxonomy" id="648782"/>
    <lineage>
        <taxon>Bacteria</taxon>
        <taxon>Bacillati</taxon>
        <taxon>Actinomycetota</taxon>
        <taxon>Actinomycetes</taxon>
        <taxon>Micrococcales</taxon>
        <taxon>Ruaniaceae</taxon>
        <taxon>Ruania</taxon>
    </lineage>
</organism>
<dbReference type="Proteomes" id="UP000199220">
    <property type="component" value="Unassembled WGS sequence"/>
</dbReference>
<dbReference type="Gene3D" id="3.10.129.10">
    <property type="entry name" value="Hotdog Thioesterase"/>
    <property type="match status" value="1"/>
</dbReference>
<evidence type="ECO:0000313" key="4">
    <source>
        <dbReference type="Proteomes" id="UP000199220"/>
    </source>
</evidence>
<name>A0A1H5KEZ6_9MICO</name>
<keyword evidence="4" id="KW-1185">Reference proteome</keyword>
<proteinExistence type="inferred from homology"/>
<dbReference type="PANTHER" id="PTHR43841:SF3">
    <property type="entry name" value="(3R)-HYDROXYACYL-ACP DEHYDRATASE SUBUNIT HADB"/>
    <property type="match status" value="1"/>
</dbReference>
<comment type="similarity">
    <text evidence="1">Belongs to the enoyl-CoA hydratase/isomerase family.</text>
</comment>
<dbReference type="InterPro" id="IPR002539">
    <property type="entry name" value="MaoC-like_dom"/>
</dbReference>
<dbReference type="InterPro" id="IPR003965">
    <property type="entry name" value="Fatty_acid_synthase"/>
</dbReference>
<sequence>MSTHEREQTLPEVPALGGLYANALAKSARLMVRAPGDKATTLPEVTYRVEDVRPDAERLTAYQHLLGEPGTDVLPAGFVHVTAFGLAMAVMAREDFPLPLLGMVHIANRVEQRNPIHVGEALTVRAWAEGLRAHKAGTQVDLVVEASRPDDGDPAWTGRSTYLAKGRQLPGLALLETEPREDPWGTDVGQPAAVWNLAKDTGRRYAQVSGDRNPIHLSALTAKAFGFPRAIAHGMYTAARALAAVGASRVSRAEAFTWDVTFAKPVLLPSKVALALRPDGEAVQYLGWNQKSGKRHFSGTVTPLP</sequence>
<protein>
    <submittedName>
        <fullName evidence="3">MaoC like domain-containing protein</fullName>
    </submittedName>
</protein>
<dbReference type="STRING" id="648782.SAMN04488554_2215"/>
<accession>A0A1H5KEZ6</accession>
<evidence type="ECO:0000256" key="1">
    <source>
        <dbReference type="ARBA" id="ARBA00005254"/>
    </source>
</evidence>
<reference evidence="4" key="1">
    <citation type="submission" date="2016-10" db="EMBL/GenBank/DDBJ databases">
        <authorList>
            <person name="Varghese N."/>
            <person name="Submissions S."/>
        </authorList>
    </citation>
    <scope>NUCLEOTIDE SEQUENCE [LARGE SCALE GENOMIC DNA]</scope>
    <source>
        <strain evidence="4">DSM 21368</strain>
    </source>
</reference>
<dbReference type="GO" id="GO:0004312">
    <property type="term" value="F:fatty acid synthase activity"/>
    <property type="evidence" value="ECO:0007669"/>
    <property type="project" value="InterPro"/>
</dbReference>
<dbReference type="PRINTS" id="PR01483">
    <property type="entry name" value="FASYNTHASE"/>
</dbReference>
<evidence type="ECO:0000259" key="2">
    <source>
        <dbReference type="Pfam" id="PF01575"/>
    </source>
</evidence>
<dbReference type="SUPFAM" id="SSF54637">
    <property type="entry name" value="Thioesterase/thiol ester dehydrase-isomerase"/>
    <property type="match status" value="2"/>
</dbReference>
<dbReference type="PANTHER" id="PTHR43841">
    <property type="entry name" value="3-HYDROXYACYL-THIOESTER DEHYDRATASE HTDX-RELATED"/>
    <property type="match status" value="1"/>
</dbReference>
<dbReference type="GO" id="GO:0005835">
    <property type="term" value="C:fatty acid synthase complex"/>
    <property type="evidence" value="ECO:0007669"/>
    <property type="project" value="InterPro"/>
</dbReference>
<evidence type="ECO:0000313" key="3">
    <source>
        <dbReference type="EMBL" id="SEE63037.1"/>
    </source>
</evidence>
<gene>
    <name evidence="3" type="ORF">SAMN04488554_2215</name>
</gene>
<dbReference type="InterPro" id="IPR029069">
    <property type="entry name" value="HotDog_dom_sf"/>
</dbReference>
<feature type="domain" description="MaoC-like" evidence="2">
    <location>
        <begin position="197"/>
        <end position="275"/>
    </location>
</feature>
<dbReference type="OrthoDB" id="9774179at2"/>
<dbReference type="Pfam" id="PF01575">
    <property type="entry name" value="MaoC_dehydratas"/>
    <property type="match status" value="1"/>
</dbReference>